<dbReference type="EC" id="2.7.1.40" evidence="3"/>
<evidence type="ECO:0000256" key="11">
    <source>
        <dbReference type="ARBA" id="ARBA00023317"/>
    </source>
</evidence>
<keyword evidence="9" id="KW-0460">Magnesium</keyword>
<evidence type="ECO:0000313" key="13">
    <source>
        <dbReference type="EMBL" id="VVM05697.1"/>
    </source>
</evidence>
<evidence type="ECO:0000256" key="3">
    <source>
        <dbReference type="ARBA" id="ARBA00012142"/>
    </source>
</evidence>
<comment type="pathway">
    <text evidence="1">Carbohydrate degradation; glycolysis; pyruvate from D-glyceraldehyde 3-phosphate: step 5/5.</text>
</comment>
<keyword evidence="8" id="KW-0067">ATP-binding</keyword>
<dbReference type="InterPro" id="IPR011037">
    <property type="entry name" value="Pyrv_Knase-like_insert_dom_sf"/>
</dbReference>
<evidence type="ECO:0000256" key="4">
    <source>
        <dbReference type="ARBA" id="ARBA00022679"/>
    </source>
</evidence>
<dbReference type="GO" id="GO:0005524">
    <property type="term" value="F:ATP binding"/>
    <property type="evidence" value="ECO:0007669"/>
    <property type="project" value="UniProtKB-KW"/>
</dbReference>
<dbReference type="InterPro" id="IPR001697">
    <property type="entry name" value="Pyr_Knase"/>
</dbReference>
<dbReference type="SUPFAM" id="SSF51621">
    <property type="entry name" value="Phosphoenolpyruvate/pyruvate domain"/>
    <property type="match status" value="1"/>
</dbReference>
<sequence length="628" mass="69664">MTRRNLIKKLVEIGDAAIALEEKFRVLLEKVHPDYQASARNLVHYLALRRFDLRRLQGELADRGLSSLGRAEGCVLFSLQAVLHALGEEVPPQLAKVHPPLTRQEGAELLQAHTASLLGPKPAGRNSTIMVTMPSEAAQDPEFTRRILRAGMDIARINCTHDSEAVWLQMVENLRRAARKESRPIRIILDLAGPKLRTGAIRNGPRFTTWKPVADRFGRVIEPARIGLFAVLPGRMPEGVCAALLFPEDWVRQLTPGKEILFFDIRGKPRSLRIVDRLEAGLLAESRQGATVSEETAFVSFDPTPSLEHLGQRAAFAQGMGDGSSFLLLHRGSRFRLVSPDSKGRVAPMGKRALPAIEVEPAEVLRFLHVGQNVWFDDGRIAGSVCSATPKEVVIETTRARLRGEKLRPNRGINLPETDLDLPPLSPKDRALLPWIIEHGDGIGLSFVRTPSDVVMLQEALRGAGDERLPIIVKIETRKAFEALPTILLTAMRSPSVGVMIARGDLAVECGYERLAEVQEEILWVAEAAHLPVIWATQVLETLATTGFPSRAEVTDAAMAERSECVMLNKGPHLEEALRFLDDVLGRMEAHQTKKRSMLRHLHLADLFEEGGARHPVRPTARRKPRRS</sequence>
<keyword evidence="6" id="KW-0547">Nucleotide-binding</keyword>
<keyword evidence="4 13" id="KW-0808">Transferase</keyword>
<keyword evidence="11 13" id="KW-0670">Pyruvate</keyword>
<feature type="domain" description="Pyruvate kinase barrel" evidence="12">
    <location>
        <begin position="125"/>
        <end position="205"/>
    </location>
</feature>
<dbReference type="OrthoDB" id="9812123at2"/>
<dbReference type="GO" id="GO:0000287">
    <property type="term" value="F:magnesium ion binding"/>
    <property type="evidence" value="ECO:0007669"/>
    <property type="project" value="InterPro"/>
</dbReference>
<evidence type="ECO:0000256" key="6">
    <source>
        <dbReference type="ARBA" id="ARBA00022741"/>
    </source>
</evidence>
<dbReference type="AlphaFoldDB" id="A0A5E6M916"/>
<dbReference type="GO" id="GO:0016301">
    <property type="term" value="F:kinase activity"/>
    <property type="evidence" value="ECO:0007669"/>
    <property type="project" value="UniProtKB-KW"/>
</dbReference>
<keyword evidence="7 13" id="KW-0418">Kinase</keyword>
<comment type="similarity">
    <text evidence="2">Belongs to the pyruvate kinase family.</text>
</comment>
<reference evidence="13 14" key="1">
    <citation type="submission" date="2019-09" db="EMBL/GenBank/DDBJ databases">
        <authorList>
            <person name="Cremers G."/>
        </authorList>
    </citation>
    <scope>NUCLEOTIDE SEQUENCE [LARGE SCALE GENOMIC DNA]</scope>
    <source>
        <strain evidence="13">4A</strain>
    </source>
</reference>
<keyword evidence="10" id="KW-0324">Glycolysis</keyword>
<protein>
    <recommendedName>
        <fullName evidence="3">pyruvate kinase</fullName>
        <ecNumber evidence="3">2.7.1.40</ecNumber>
    </recommendedName>
</protein>
<dbReference type="InterPro" id="IPR015806">
    <property type="entry name" value="Pyrv_Knase_insert_dom_sf"/>
</dbReference>
<evidence type="ECO:0000313" key="14">
    <source>
        <dbReference type="Proteomes" id="UP000334923"/>
    </source>
</evidence>
<dbReference type="UniPathway" id="UPA00109">
    <property type="reaction ID" value="UER00188"/>
</dbReference>
<dbReference type="GO" id="GO:0030955">
    <property type="term" value="F:potassium ion binding"/>
    <property type="evidence" value="ECO:0007669"/>
    <property type="project" value="InterPro"/>
</dbReference>
<dbReference type="SUPFAM" id="SSF50800">
    <property type="entry name" value="PK beta-barrel domain-like"/>
    <property type="match status" value="1"/>
</dbReference>
<dbReference type="InterPro" id="IPR015813">
    <property type="entry name" value="Pyrv/PenolPyrv_kinase-like_dom"/>
</dbReference>
<dbReference type="RefSeq" id="WP_142659652.1">
    <property type="nucleotide sequence ID" value="NZ_CABFVA020000026.1"/>
</dbReference>
<dbReference type="EMBL" id="CABFVA020000026">
    <property type="protein sequence ID" value="VVM05697.1"/>
    <property type="molecule type" value="Genomic_DNA"/>
</dbReference>
<organism evidence="13 14">
    <name type="scientific">Methylacidimicrobium tartarophylax</name>
    <dbReference type="NCBI Taxonomy" id="1041768"/>
    <lineage>
        <taxon>Bacteria</taxon>
        <taxon>Pseudomonadati</taxon>
        <taxon>Verrucomicrobiota</taxon>
        <taxon>Methylacidimicrobium</taxon>
    </lineage>
</organism>
<evidence type="ECO:0000256" key="2">
    <source>
        <dbReference type="ARBA" id="ARBA00008663"/>
    </source>
</evidence>
<evidence type="ECO:0000256" key="5">
    <source>
        <dbReference type="ARBA" id="ARBA00022723"/>
    </source>
</evidence>
<keyword evidence="14" id="KW-1185">Reference proteome</keyword>
<dbReference type="NCBIfam" id="NF011314">
    <property type="entry name" value="PRK14725.1"/>
    <property type="match status" value="1"/>
</dbReference>
<proteinExistence type="inferred from homology"/>
<evidence type="ECO:0000256" key="8">
    <source>
        <dbReference type="ARBA" id="ARBA00022840"/>
    </source>
</evidence>
<evidence type="ECO:0000256" key="10">
    <source>
        <dbReference type="ARBA" id="ARBA00023152"/>
    </source>
</evidence>
<dbReference type="Proteomes" id="UP000334923">
    <property type="component" value="Unassembled WGS sequence"/>
</dbReference>
<dbReference type="PANTHER" id="PTHR11817">
    <property type="entry name" value="PYRUVATE KINASE"/>
    <property type="match status" value="1"/>
</dbReference>
<dbReference type="Pfam" id="PF00224">
    <property type="entry name" value="PK"/>
    <property type="match status" value="2"/>
</dbReference>
<evidence type="ECO:0000256" key="9">
    <source>
        <dbReference type="ARBA" id="ARBA00022842"/>
    </source>
</evidence>
<dbReference type="InterPro" id="IPR015793">
    <property type="entry name" value="Pyrv_Knase_brl"/>
</dbReference>
<evidence type="ECO:0000256" key="1">
    <source>
        <dbReference type="ARBA" id="ARBA00004997"/>
    </source>
</evidence>
<dbReference type="GO" id="GO:0004743">
    <property type="term" value="F:pyruvate kinase activity"/>
    <property type="evidence" value="ECO:0007669"/>
    <property type="project" value="UniProtKB-EC"/>
</dbReference>
<accession>A0A5E6M916</accession>
<dbReference type="InterPro" id="IPR040442">
    <property type="entry name" value="Pyrv_kinase-like_dom_sf"/>
</dbReference>
<name>A0A5E6M916_9BACT</name>
<feature type="domain" description="Pyruvate kinase barrel" evidence="12">
    <location>
        <begin position="356"/>
        <end position="569"/>
    </location>
</feature>
<evidence type="ECO:0000256" key="7">
    <source>
        <dbReference type="ARBA" id="ARBA00022777"/>
    </source>
</evidence>
<dbReference type="Gene3D" id="3.20.20.60">
    <property type="entry name" value="Phosphoenolpyruvate-binding domains"/>
    <property type="match status" value="2"/>
</dbReference>
<keyword evidence="5" id="KW-0479">Metal-binding</keyword>
<gene>
    <name evidence="13" type="primary">PK</name>
    <name evidence="13" type="synonym">pyk</name>
    <name evidence="13" type="ORF">MAMT_00733</name>
</gene>
<evidence type="ECO:0000259" key="12">
    <source>
        <dbReference type="Pfam" id="PF00224"/>
    </source>
</evidence>
<dbReference type="Gene3D" id="2.40.33.10">
    <property type="entry name" value="PK beta-barrel domain-like"/>
    <property type="match status" value="2"/>
</dbReference>